<organism evidence="1 2">
    <name type="scientific">Psittacicella melopsittaci</name>
    <dbReference type="NCBI Taxonomy" id="2028576"/>
    <lineage>
        <taxon>Bacteria</taxon>
        <taxon>Pseudomonadati</taxon>
        <taxon>Pseudomonadota</taxon>
        <taxon>Gammaproteobacteria</taxon>
        <taxon>Pasteurellales</taxon>
        <taxon>Psittacicellaceae</taxon>
        <taxon>Psittacicella</taxon>
    </lineage>
</organism>
<name>A0A3A1Y4C6_9GAMM</name>
<evidence type="ECO:0000313" key="2">
    <source>
        <dbReference type="Proteomes" id="UP000266258"/>
    </source>
</evidence>
<keyword evidence="2" id="KW-1185">Reference proteome</keyword>
<evidence type="ECO:0000313" key="1">
    <source>
        <dbReference type="EMBL" id="RIY33162.1"/>
    </source>
</evidence>
<proteinExistence type="predicted"/>
<accession>A0A3A1Y4C6</accession>
<dbReference type="EMBL" id="NRJH01000020">
    <property type="protein sequence ID" value="RIY33162.1"/>
    <property type="molecule type" value="Genomic_DNA"/>
</dbReference>
<protein>
    <submittedName>
        <fullName evidence="1">Uncharacterized protein</fullName>
    </submittedName>
</protein>
<dbReference type="RefSeq" id="WP_119496722.1">
    <property type="nucleotide sequence ID" value="NZ_NRJH01000020.1"/>
</dbReference>
<gene>
    <name evidence="1" type="ORF">CJP74_02590</name>
</gene>
<reference evidence="1 2" key="1">
    <citation type="submission" date="2017-08" db="EMBL/GenBank/DDBJ databases">
        <title>Reclassification of Bisgaard taxon 37 and 44.</title>
        <authorList>
            <person name="Christensen H."/>
        </authorList>
    </citation>
    <scope>NUCLEOTIDE SEQUENCE [LARGE SCALE GENOMIC DNA]</scope>
    <source>
        <strain evidence="1 2">B96_4</strain>
    </source>
</reference>
<dbReference type="AlphaFoldDB" id="A0A3A1Y4C6"/>
<sequence length="542" mass="63816">MSITDEFVLRRCQTLNAYYHYGLDCEQIIEASHLTNDFYNLKFFSLSYETTFSHPAQAVYCFNEEMPSAFYTGDISNLNVMTHSALISSYHFLILYLAEMLGRNKKYPQKRRRIIAKLLANYHLHSQMVNNPYNLFARLTKKDYEQIEASMQSKEATRASILLDKYNNPDIPAFAQTHALLVYVFEQLEHNLDEDQAYLDLVYEYLFAYDFMGVSFAVMLSLLQFTEKQAQISFPGVIFEFSHEPEFKDFVLSFVDSYLYTMSHCMGREQRDNQELALQITRQWLQTPDLSYMDFMRQQDFSAFAHKFKLDLSQPLGENLFEVPSYEQEIIPRMLDLDTYKEQLAYFNSLDPYQEVEQGEEENQASFSVRIPCTLLPCFSEQAKLDLNTRMLQVLDTLEQTVYSELYYPYHDLYVKRLTNYNLDLCDVNMITPVEFMYARFYSTDSVLLQNEWLARRQAMLKYQASQCEDDKVALGYLLDPAQISKHLHNAELCREQQAYWQQMHYIYRHPTSRTASVPLKGQDNVSHSLPPGVLKYMQEKL</sequence>
<dbReference type="Proteomes" id="UP000266258">
    <property type="component" value="Unassembled WGS sequence"/>
</dbReference>
<comment type="caution">
    <text evidence="1">The sequence shown here is derived from an EMBL/GenBank/DDBJ whole genome shotgun (WGS) entry which is preliminary data.</text>
</comment>
<dbReference type="OrthoDB" id="9817540at2"/>